<reference evidence="1" key="1">
    <citation type="submission" date="2022-10" db="EMBL/GenBank/DDBJ databases">
        <title>Complete genome sequence of Schlegelella aquatica LMG 23380.</title>
        <authorList>
            <person name="Musilova J."/>
            <person name="Kourilova X."/>
            <person name="Bezdicek M."/>
            <person name="Hermankova K."/>
            <person name="Obruca S."/>
            <person name="Sedlar K."/>
        </authorList>
    </citation>
    <scope>NUCLEOTIDE SEQUENCE</scope>
    <source>
        <strain evidence="1">LMG 23380</strain>
    </source>
</reference>
<keyword evidence="2" id="KW-1185">Reference proteome</keyword>
<evidence type="ECO:0000313" key="1">
    <source>
        <dbReference type="EMBL" id="UZD55841.1"/>
    </source>
</evidence>
<sequence length="162" mass="17883">MDLILWRHAEAEMLRPEDVAAGADPYPLDLERALTAKGERQAQRMAEWINRRIAASTRVLVSPARRTRQTAEALGRPYKVVASLAPGATVEDVLQAARWPDASEPVLIVGHQPTLGLVAAHLLAGLDEHWSVKKGAVWWLRHRVRDGLAEVTLQAVQAPDLL</sequence>
<dbReference type="EMBL" id="CP110257">
    <property type="protein sequence ID" value="UZD55841.1"/>
    <property type="molecule type" value="Genomic_DNA"/>
</dbReference>
<dbReference type="SMART" id="SM00855">
    <property type="entry name" value="PGAM"/>
    <property type="match status" value="1"/>
</dbReference>
<gene>
    <name evidence="1" type="ORF">OMP39_04470</name>
</gene>
<evidence type="ECO:0000313" key="2">
    <source>
        <dbReference type="Proteomes" id="UP001163266"/>
    </source>
</evidence>
<dbReference type="CDD" id="cd07067">
    <property type="entry name" value="HP_PGM_like"/>
    <property type="match status" value="1"/>
</dbReference>
<proteinExistence type="predicted"/>
<dbReference type="SUPFAM" id="SSF53254">
    <property type="entry name" value="Phosphoglycerate mutase-like"/>
    <property type="match status" value="1"/>
</dbReference>
<dbReference type="InterPro" id="IPR013078">
    <property type="entry name" value="His_Pase_superF_clade-1"/>
</dbReference>
<dbReference type="InterPro" id="IPR029033">
    <property type="entry name" value="His_PPase_superfam"/>
</dbReference>
<dbReference type="RefSeq" id="WP_264893594.1">
    <property type="nucleotide sequence ID" value="NZ_CP110257.1"/>
</dbReference>
<accession>A0ABY6MUZ4</accession>
<dbReference type="Proteomes" id="UP001163266">
    <property type="component" value="Chromosome"/>
</dbReference>
<dbReference type="Pfam" id="PF00300">
    <property type="entry name" value="His_Phos_1"/>
    <property type="match status" value="1"/>
</dbReference>
<name>A0ABY6MUZ4_9BURK</name>
<organism evidence="1 2">
    <name type="scientific">Caldimonas aquatica</name>
    <dbReference type="NCBI Taxonomy" id="376175"/>
    <lineage>
        <taxon>Bacteria</taxon>
        <taxon>Pseudomonadati</taxon>
        <taxon>Pseudomonadota</taxon>
        <taxon>Betaproteobacteria</taxon>
        <taxon>Burkholderiales</taxon>
        <taxon>Sphaerotilaceae</taxon>
        <taxon>Caldimonas</taxon>
    </lineage>
</organism>
<dbReference type="Gene3D" id="3.40.50.1240">
    <property type="entry name" value="Phosphoglycerate mutase-like"/>
    <property type="match status" value="1"/>
</dbReference>
<protein>
    <submittedName>
        <fullName evidence="1">Histidine phosphatase family protein</fullName>
    </submittedName>
</protein>